<evidence type="ECO:0000313" key="5">
    <source>
        <dbReference type="Proteomes" id="UP001155241"/>
    </source>
</evidence>
<reference evidence="4" key="1">
    <citation type="submission" date="2022-06" db="EMBL/GenBank/DDBJ databases">
        <title>Aeoliella straminimaris, a novel planctomycete from sediments.</title>
        <authorList>
            <person name="Vitorino I.R."/>
            <person name="Lage O.M."/>
        </authorList>
    </citation>
    <scope>NUCLEOTIDE SEQUENCE</scope>
    <source>
        <strain evidence="4">ICT_H6.2</strain>
    </source>
</reference>
<dbReference type="RefSeq" id="WP_252853762.1">
    <property type="nucleotide sequence ID" value="NZ_JAMXLR010000061.1"/>
</dbReference>
<dbReference type="Gene3D" id="3.40.50.410">
    <property type="entry name" value="von Willebrand factor, type A domain"/>
    <property type="match status" value="1"/>
</dbReference>
<accession>A0A9X2FB06</accession>
<dbReference type="PANTHER" id="PTHR10579">
    <property type="entry name" value="CALCIUM-ACTIVATED CHLORIDE CHANNEL REGULATOR"/>
    <property type="match status" value="1"/>
</dbReference>
<dbReference type="InterPro" id="IPR022156">
    <property type="entry name" value="Uncharacterised_YfbK_N"/>
</dbReference>
<dbReference type="PANTHER" id="PTHR10579:SF43">
    <property type="entry name" value="ZINC FINGER (C3HC4-TYPE RING FINGER) FAMILY PROTEIN"/>
    <property type="match status" value="1"/>
</dbReference>
<name>A0A9X2FB06_9BACT</name>
<dbReference type="InterPro" id="IPR051266">
    <property type="entry name" value="CLCR"/>
</dbReference>
<feature type="compositionally biased region" description="Basic and acidic residues" evidence="1">
    <location>
        <begin position="9"/>
        <end position="27"/>
    </location>
</feature>
<keyword evidence="5" id="KW-1185">Reference proteome</keyword>
<dbReference type="AlphaFoldDB" id="A0A9X2FB06"/>
<feature type="region of interest" description="Disordered" evidence="1">
    <location>
        <begin position="99"/>
        <end position="131"/>
    </location>
</feature>
<proteinExistence type="predicted"/>
<sequence>MSQEPQNPNRDEWRDRLVDRALEERVGGESPPDLSAQILSAATVSDSPATGDVTMATTTTSRSWGVRTWVLAASLVVNCGLLAMLLASRANEQYGLASNEAPKTPQVAPESTESNQWALATEDASEWSEKELGGGLLRYEAAPENRSLELQAGDGQQGGGQQAPSRSRLPESPTFGATIDSPASGAPAQQGQGQAPASPAPLGGRGNSNAAGGEGQQGNAGQNQAADGSSESFEFTDNLDTPSRQKSFSVELGSLPAIEVPPIAYPDAEMKNESNGRTDFRGTDYGIAVSEAQKSGETLPKEYSQSADFYMSELGNRDLSSLFESQRRAGQRAAWGYQFGTTWREWPRGENNIGLQGLINPNDHWQGSPDGEGIGPGAAGDKYERIHENRFLPAIGEEAVSTFSIDVDTASYANVRQMLSSGQVPPPDAVRLEELVNYFDYNYDPPAADERRRKDPFGPKTDEPEVPFAAHVETAACPWQPGHRLVRVGIKGREVAAEKRPLSNLVFLVDVSGSMNNADKLPLVRHGLKELAKKLGENDRVAIVVYASSEGLALPSTPGTEQETILAAIDNLQAGGSTAGGAGIQLAYQIAEDNFITGGTNRVILCTDGDFNVGVTNPAELERMVEQKAKDTKVFLSCIGFGRGNLNDAMMEKITGIGNGNYYYADDQREAERIFVKGMTGMLVTIAKDVKIQVEFNPAKVLGYRLLGYENRMLKTEDFNDDTKDAGEIGAGHTVTCLYEIIPVGEEFQEPDVDELKYQHPAGLTDAAETEELLTLKMRYKEPDEDTSSKLEWPVTDSGHRFGEASTDMQFAAAVASFGMLLRDSQYKGDATYDAVAEIADSARGDDPEGDRAEFVELVRKAKQVMPAPSEPEGNAETEKGAAPESNDQGAPTKELSDKDFEFRSTGEE</sequence>
<comment type="caution">
    <text evidence="4">The sequence shown here is derived from an EMBL/GenBank/DDBJ whole genome shotgun (WGS) entry which is preliminary data.</text>
</comment>
<feature type="region of interest" description="Disordered" evidence="1">
    <location>
        <begin position="862"/>
        <end position="909"/>
    </location>
</feature>
<evidence type="ECO:0000259" key="3">
    <source>
        <dbReference type="PROSITE" id="PS50234"/>
    </source>
</evidence>
<dbReference type="InterPro" id="IPR036465">
    <property type="entry name" value="vWFA_dom_sf"/>
</dbReference>
<dbReference type="Proteomes" id="UP001155241">
    <property type="component" value="Unassembled WGS sequence"/>
</dbReference>
<feature type="compositionally biased region" description="Low complexity" evidence="1">
    <location>
        <begin position="181"/>
        <end position="211"/>
    </location>
</feature>
<feature type="region of interest" description="Disordered" evidence="1">
    <location>
        <begin position="1"/>
        <end position="35"/>
    </location>
</feature>
<keyword evidence="2" id="KW-1133">Transmembrane helix</keyword>
<dbReference type="EMBL" id="JAMXLR010000061">
    <property type="protein sequence ID" value="MCO6045647.1"/>
    <property type="molecule type" value="Genomic_DNA"/>
</dbReference>
<evidence type="ECO:0000256" key="1">
    <source>
        <dbReference type="SAM" id="MobiDB-lite"/>
    </source>
</evidence>
<keyword evidence="2" id="KW-0472">Membrane</keyword>
<dbReference type="SMART" id="SM00327">
    <property type="entry name" value="VWA"/>
    <property type="match status" value="1"/>
</dbReference>
<dbReference type="Pfam" id="PF00092">
    <property type="entry name" value="VWA"/>
    <property type="match status" value="1"/>
</dbReference>
<evidence type="ECO:0000256" key="2">
    <source>
        <dbReference type="SAM" id="Phobius"/>
    </source>
</evidence>
<dbReference type="SUPFAM" id="SSF53300">
    <property type="entry name" value="vWA-like"/>
    <property type="match status" value="1"/>
</dbReference>
<feature type="transmembrane region" description="Helical" evidence="2">
    <location>
        <begin position="69"/>
        <end position="87"/>
    </location>
</feature>
<feature type="compositionally biased region" description="Basic and acidic residues" evidence="1">
    <location>
        <begin position="895"/>
        <end position="909"/>
    </location>
</feature>
<keyword evidence="2" id="KW-0812">Transmembrane</keyword>
<dbReference type="Pfam" id="PF12034">
    <property type="entry name" value="YfbK_C"/>
    <property type="match status" value="1"/>
</dbReference>
<organism evidence="4 5">
    <name type="scientific">Aeoliella straminimaris</name>
    <dbReference type="NCBI Taxonomy" id="2954799"/>
    <lineage>
        <taxon>Bacteria</taxon>
        <taxon>Pseudomonadati</taxon>
        <taxon>Planctomycetota</taxon>
        <taxon>Planctomycetia</taxon>
        <taxon>Pirellulales</taxon>
        <taxon>Lacipirellulaceae</taxon>
        <taxon>Aeoliella</taxon>
    </lineage>
</organism>
<feature type="compositionally biased region" description="Low complexity" evidence="1">
    <location>
        <begin position="219"/>
        <end position="228"/>
    </location>
</feature>
<feature type="compositionally biased region" description="Polar residues" evidence="1">
    <location>
        <begin position="109"/>
        <end position="118"/>
    </location>
</feature>
<evidence type="ECO:0000313" key="4">
    <source>
        <dbReference type="EMBL" id="MCO6045647.1"/>
    </source>
</evidence>
<dbReference type="InterPro" id="IPR021908">
    <property type="entry name" value="YfbK_C"/>
</dbReference>
<feature type="compositionally biased region" description="Polar residues" evidence="1">
    <location>
        <begin position="229"/>
        <end position="245"/>
    </location>
</feature>
<protein>
    <submittedName>
        <fullName evidence="4">von Willebrand factor type A domain-containing protein</fullName>
    </submittedName>
</protein>
<feature type="region of interest" description="Disordered" evidence="1">
    <location>
        <begin position="150"/>
        <end position="245"/>
    </location>
</feature>
<dbReference type="Pfam" id="PF12450">
    <property type="entry name" value="vWF_A"/>
    <property type="match status" value="1"/>
</dbReference>
<dbReference type="PROSITE" id="PS50234">
    <property type="entry name" value="VWFA"/>
    <property type="match status" value="1"/>
</dbReference>
<gene>
    <name evidence="4" type="ORF">NG895_17250</name>
</gene>
<feature type="domain" description="VWFA" evidence="3">
    <location>
        <begin position="504"/>
        <end position="683"/>
    </location>
</feature>
<dbReference type="InterPro" id="IPR002035">
    <property type="entry name" value="VWF_A"/>
</dbReference>